<gene>
    <name evidence="2" type="ORF">IPN75_15465</name>
</gene>
<proteinExistence type="predicted"/>
<comment type="caution">
    <text evidence="2">The sequence shown here is derived from an EMBL/GenBank/DDBJ whole genome shotgun (WGS) entry which is preliminary data.</text>
</comment>
<sequence>MCDAVRGLSEYTTPYIGLLRAHAVRHGCYLISGTRQDIRDGQLLQHLPGFYQAVPCIFRTRFTAHAGRRRSGTDHGDVLGVFQTPHASGSSS</sequence>
<dbReference type="AlphaFoldDB" id="A0A9D7LPN1"/>
<protein>
    <submittedName>
        <fullName evidence="2">Uncharacterized protein</fullName>
    </submittedName>
</protein>
<evidence type="ECO:0000256" key="1">
    <source>
        <dbReference type="SAM" id="MobiDB-lite"/>
    </source>
</evidence>
<evidence type="ECO:0000313" key="3">
    <source>
        <dbReference type="Proteomes" id="UP000808146"/>
    </source>
</evidence>
<accession>A0A9D7LPN1</accession>
<dbReference type="EMBL" id="JADKBR010000018">
    <property type="protein sequence ID" value="MBK8891667.1"/>
    <property type="molecule type" value="Genomic_DNA"/>
</dbReference>
<feature type="region of interest" description="Disordered" evidence="1">
    <location>
        <begin position="68"/>
        <end position="92"/>
    </location>
</feature>
<organism evidence="2 3">
    <name type="scientific">Candidatus Dechloromonas phosphorivorans</name>
    <dbReference type="NCBI Taxonomy" id="2899244"/>
    <lineage>
        <taxon>Bacteria</taxon>
        <taxon>Pseudomonadati</taxon>
        <taxon>Pseudomonadota</taxon>
        <taxon>Betaproteobacteria</taxon>
        <taxon>Rhodocyclales</taxon>
        <taxon>Azonexaceae</taxon>
        <taxon>Dechloromonas</taxon>
    </lineage>
</organism>
<reference evidence="2" key="1">
    <citation type="submission" date="2020-10" db="EMBL/GenBank/DDBJ databases">
        <title>Connecting structure to function with the recovery of over 1000 high-quality activated sludge metagenome-assembled genomes encoding full-length rRNA genes using long-read sequencing.</title>
        <authorList>
            <person name="Singleton C.M."/>
            <person name="Petriglieri F."/>
            <person name="Kristensen J.M."/>
            <person name="Kirkegaard R.H."/>
            <person name="Michaelsen T.Y."/>
            <person name="Andersen M.H."/>
            <person name="Karst S.M."/>
            <person name="Dueholm M.S."/>
            <person name="Nielsen P.H."/>
            <person name="Albertsen M."/>
        </authorList>
    </citation>
    <scope>NUCLEOTIDE SEQUENCE</scope>
    <source>
        <strain evidence="2">OdNE_18-Q3-R46-58_BAT3C.305</strain>
    </source>
</reference>
<dbReference type="Proteomes" id="UP000808146">
    <property type="component" value="Unassembled WGS sequence"/>
</dbReference>
<evidence type="ECO:0000313" key="2">
    <source>
        <dbReference type="EMBL" id="MBK8891667.1"/>
    </source>
</evidence>
<name>A0A9D7LPN1_9RHOO</name>